<accession>A0AAT9GKI0</accession>
<protein>
    <recommendedName>
        <fullName evidence="2">HTH cro/C1-type domain-containing protein</fullName>
    </recommendedName>
</protein>
<dbReference type="PANTHER" id="PTHR46797">
    <property type="entry name" value="HTH-TYPE TRANSCRIPTIONAL REGULATOR"/>
    <property type="match status" value="1"/>
</dbReference>
<dbReference type="AlphaFoldDB" id="A0AAT9GKI0"/>
<dbReference type="RefSeq" id="WP_353548649.1">
    <property type="nucleotide sequence ID" value="NZ_AP029612.1"/>
</dbReference>
<sequence length="75" mass="8465">MDKDQIKIAFGEHLTKLRKERELSIHQLAHASDLEYSHVQRIEKGKVNVALTTLSSLAQGLDMSLEELFSGFITP</sequence>
<dbReference type="InterPro" id="IPR050807">
    <property type="entry name" value="TransReg_Diox_bact_type"/>
</dbReference>
<dbReference type="Pfam" id="PF01381">
    <property type="entry name" value="HTH_3"/>
    <property type="match status" value="1"/>
</dbReference>
<dbReference type="SUPFAM" id="SSF47413">
    <property type="entry name" value="lambda repressor-like DNA-binding domains"/>
    <property type="match status" value="1"/>
</dbReference>
<name>A0AAT9GKI0_9BACT</name>
<dbReference type="CDD" id="cd00093">
    <property type="entry name" value="HTH_XRE"/>
    <property type="match status" value="1"/>
</dbReference>
<dbReference type="Gene3D" id="1.10.260.40">
    <property type="entry name" value="lambda repressor-like DNA-binding domains"/>
    <property type="match status" value="1"/>
</dbReference>
<feature type="domain" description="HTH cro/C1-type" evidence="2">
    <location>
        <begin position="14"/>
        <end position="68"/>
    </location>
</feature>
<dbReference type="PROSITE" id="PS50943">
    <property type="entry name" value="HTH_CROC1"/>
    <property type="match status" value="1"/>
</dbReference>
<dbReference type="GO" id="GO:0005829">
    <property type="term" value="C:cytosol"/>
    <property type="evidence" value="ECO:0007669"/>
    <property type="project" value="TreeGrafter"/>
</dbReference>
<dbReference type="PANTHER" id="PTHR46797:SF1">
    <property type="entry name" value="METHYLPHOSPHONATE SYNTHASE"/>
    <property type="match status" value="1"/>
</dbReference>
<dbReference type="InterPro" id="IPR010982">
    <property type="entry name" value="Lambda_DNA-bd_dom_sf"/>
</dbReference>
<keyword evidence="1" id="KW-0238">DNA-binding</keyword>
<proteinExistence type="predicted"/>
<dbReference type="InterPro" id="IPR001387">
    <property type="entry name" value="Cro/C1-type_HTH"/>
</dbReference>
<gene>
    <name evidence="3" type="ORF">KACHI17_18930</name>
</gene>
<reference evidence="3" key="1">
    <citation type="submission" date="2024-02" db="EMBL/GenBank/DDBJ databases">
        <title>Sediminibacterium planktonica sp. nov. and Sediminibacterium longus sp. nov., isolated from surface lake and river water.</title>
        <authorList>
            <person name="Watanabe K."/>
            <person name="Takemine S."/>
            <person name="Ishii Y."/>
            <person name="Ogata Y."/>
            <person name="Shindo C."/>
            <person name="Suda W."/>
        </authorList>
    </citation>
    <scope>NUCLEOTIDE SEQUENCE</scope>
    <source>
        <strain evidence="3">KACHI17</strain>
    </source>
</reference>
<dbReference type="EMBL" id="AP029612">
    <property type="protein sequence ID" value="BFG71012.1"/>
    <property type="molecule type" value="Genomic_DNA"/>
</dbReference>
<dbReference type="GO" id="GO:0003677">
    <property type="term" value="F:DNA binding"/>
    <property type="evidence" value="ECO:0007669"/>
    <property type="project" value="UniProtKB-KW"/>
</dbReference>
<dbReference type="SMART" id="SM00530">
    <property type="entry name" value="HTH_XRE"/>
    <property type="match status" value="1"/>
</dbReference>
<dbReference type="GO" id="GO:0003700">
    <property type="term" value="F:DNA-binding transcription factor activity"/>
    <property type="evidence" value="ECO:0007669"/>
    <property type="project" value="TreeGrafter"/>
</dbReference>
<evidence type="ECO:0000313" key="3">
    <source>
        <dbReference type="EMBL" id="BFG71012.1"/>
    </source>
</evidence>
<organism evidence="3">
    <name type="scientific">Sediminibacterium sp. KACHI17</name>
    <dbReference type="NCBI Taxonomy" id="1751071"/>
    <lineage>
        <taxon>Bacteria</taxon>
        <taxon>Pseudomonadati</taxon>
        <taxon>Bacteroidota</taxon>
        <taxon>Chitinophagia</taxon>
        <taxon>Chitinophagales</taxon>
        <taxon>Chitinophagaceae</taxon>
        <taxon>Sediminibacterium</taxon>
    </lineage>
</organism>
<evidence type="ECO:0000256" key="1">
    <source>
        <dbReference type="ARBA" id="ARBA00023125"/>
    </source>
</evidence>
<evidence type="ECO:0000259" key="2">
    <source>
        <dbReference type="PROSITE" id="PS50943"/>
    </source>
</evidence>